<evidence type="ECO:0000256" key="2">
    <source>
        <dbReference type="SAM" id="Phobius"/>
    </source>
</evidence>
<feature type="transmembrane region" description="Helical" evidence="2">
    <location>
        <begin position="157"/>
        <end position="176"/>
    </location>
</feature>
<keyword evidence="2" id="KW-1133">Transmembrane helix</keyword>
<dbReference type="AlphaFoldDB" id="A0A8R1IZJ2"/>
<dbReference type="GO" id="GO:0036503">
    <property type="term" value="P:ERAD pathway"/>
    <property type="evidence" value="ECO:0007669"/>
    <property type="project" value="InterPro"/>
</dbReference>
<dbReference type="EnsemblMetazoa" id="CJA40301.1">
    <property type="protein sequence ID" value="CJA40301.1"/>
    <property type="gene ID" value="WBGene00216149"/>
</dbReference>
<reference evidence="4" key="2">
    <citation type="submission" date="2022-06" db="UniProtKB">
        <authorList>
            <consortium name="EnsemblMetazoa"/>
        </authorList>
    </citation>
    <scope>IDENTIFICATION</scope>
    <source>
        <strain evidence="4">DF5081</strain>
    </source>
</reference>
<dbReference type="Proteomes" id="UP000005237">
    <property type="component" value="Unassembled WGS sequence"/>
</dbReference>
<evidence type="ECO:0000313" key="5">
    <source>
        <dbReference type="Proteomes" id="UP000005237"/>
    </source>
</evidence>
<keyword evidence="2" id="KW-0472">Membrane</keyword>
<dbReference type="InterPro" id="IPR000626">
    <property type="entry name" value="Ubiquitin-like_dom"/>
</dbReference>
<dbReference type="Pfam" id="PF00240">
    <property type="entry name" value="ubiquitin"/>
    <property type="match status" value="1"/>
</dbReference>
<dbReference type="SUPFAM" id="SSF54236">
    <property type="entry name" value="Ubiquitin-like"/>
    <property type="match status" value="1"/>
</dbReference>
<keyword evidence="2" id="KW-0812">Transmembrane</keyword>
<accession>A0A8R1IZJ2</accession>
<dbReference type="Gene3D" id="3.10.20.90">
    <property type="entry name" value="Phosphatidylinositol 3-kinase Catalytic Subunit, Chain A, domain 1"/>
    <property type="match status" value="1"/>
</dbReference>
<keyword evidence="5" id="KW-1185">Reference proteome</keyword>
<feature type="region of interest" description="Disordered" evidence="1">
    <location>
        <begin position="108"/>
        <end position="135"/>
    </location>
</feature>
<protein>
    <submittedName>
        <fullName evidence="4">Ubiquitin-like domain-containing protein</fullName>
    </submittedName>
</protein>
<evidence type="ECO:0000313" key="4">
    <source>
        <dbReference type="EnsemblMetazoa" id="CJA40301.1"/>
    </source>
</evidence>
<dbReference type="InterPro" id="IPR040352">
    <property type="entry name" value="TMUB1/2"/>
</dbReference>
<dbReference type="SMART" id="SM00213">
    <property type="entry name" value="UBQ"/>
    <property type="match status" value="1"/>
</dbReference>
<evidence type="ECO:0000259" key="3">
    <source>
        <dbReference type="PROSITE" id="PS50053"/>
    </source>
</evidence>
<organism evidence="4 5">
    <name type="scientific">Caenorhabditis japonica</name>
    <dbReference type="NCBI Taxonomy" id="281687"/>
    <lineage>
        <taxon>Eukaryota</taxon>
        <taxon>Metazoa</taxon>
        <taxon>Ecdysozoa</taxon>
        <taxon>Nematoda</taxon>
        <taxon>Chromadorea</taxon>
        <taxon>Rhabditida</taxon>
        <taxon>Rhabditina</taxon>
        <taxon>Rhabditomorpha</taxon>
        <taxon>Rhabditoidea</taxon>
        <taxon>Rhabditidae</taxon>
        <taxon>Peloderinae</taxon>
        <taxon>Caenorhabditis</taxon>
    </lineage>
</organism>
<evidence type="ECO:0000256" key="1">
    <source>
        <dbReference type="SAM" id="MobiDB-lite"/>
    </source>
</evidence>
<feature type="compositionally biased region" description="Acidic residues" evidence="1">
    <location>
        <begin position="119"/>
        <end position="129"/>
    </location>
</feature>
<reference evidence="5" key="1">
    <citation type="submission" date="2010-08" db="EMBL/GenBank/DDBJ databases">
        <authorList>
            <consortium name="Caenorhabditis japonica Sequencing Consortium"/>
            <person name="Wilson R.K."/>
        </authorList>
    </citation>
    <scope>NUCLEOTIDE SEQUENCE [LARGE SCALE GENOMIC DNA]</scope>
    <source>
        <strain evidence="5">DF5081</strain>
    </source>
</reference>
<dbReference type="CDD" id="cd17057">
    <property type="entry name" value="Ubl_TMUB1_like"/>
    <property type="match status" value="1"/>
</dbReference>
<dbReference type="PANTHER" id="PTHR14557:SF5">
    <property type="entry name" value="UBIQUITIN-LIKE DOMAIN-CONTAINING PROTEIN"/>
    <property type="match status" value="1"/>
</dbReference>
<dbReference type="PROSITE" id="PS50053">
    <property type="entry name" value="UBIQUITIN_2"/>
    <property type="match status" value="1"/>
</dbReference>
<dbReference type="InterPro" id="IPR029071">
    <property type="entry name" value="Ubiquitin-like_domsf"/>
</dbReference>
<dbReference type="PANTHER" id="PTHR14557">
    <property type="entry name" value="PROTEIN C7ORF21"/>
    <property type="match status" value="1"/>
</dbReference>
<sequence length="214" mass="24664">METMAALSQEGPSEEKVLIRLKFMNDTEKDTYASLSDTVSTFKRNNFTDLKTKIIRLIFQGQLLRDDFRTLEYYGLQPGSVVHCHISNVPYTGVRQNEYEEAERVPTRRRSQRVQVQDETNENVAEEPADPPPQFADLLTDEATRRRTAQDRNVGQIYFLLSTMLPILSGIGLAFFRPDRLRDLFRPTTLLTINRCTLKTEHIRIFSSQQSSDG</sequence>
<proteinExistence type="predicted"/>
<name>A0A8R1IZJ2_CAEJA</name>
<feature type="domain" description="Ubiquitin-like" evidence="3">
    <location>
        <begin position="17"/>
        <end position="83"/>
    </location>
</feature>